<keyword evidence="2" id="KW-1185">Reference proteome</keyword>
<accession>A0A6H5I610</accession>
<name>A0A6H5I610_9HYME</name>
<organism evidence="1 2">
    <name type="scientific">Trichogramma brassicae</name>
    <dbReference type="NCBI Taxonomy" id="86971"/>
    <lineage>
        <taxon>Eukaryota</taxon>
        <taxon>Metazoa</taxon>
        <taxon>Ecdysozoa</taxon>
        <taxon>Arthropoda</taxon>
        <taxon>Hexapoda</taxon>
        <taxon>Insecta</taxon>
        <taxon>Pterygota</taxon>
        <taxon>Neoptera</taxon>
        <taxon>Endopterygota</taxon>
        <taxon>Hymenoptera</taxon>
        <taxon>Apocrita</taxon>
        <taxon>Proctotrupomorpha</taxon>
        <taxon>Chalcidoidea</taxon>
        <taxon>Trichogrammatidae</taxon>
        <taxon>Trichogramma</taxon>
    </lineage>
</organism>
<proteinExistence type="predicted"/>
<evidence type="ECO:0000313" key="1">
    <source>
        <dbReference type="EMBL" id="CAB0032827.1"/>
    </source>
</evidence>
<dbReference type="OrthoDB" id="2121828at2759"/>
<dbReference type="EMBL" id="CADCXV010000690">
    <property type="protein sequence ID" value="CAB0032827.1"/>
    <property type="molecule type" value="Genomic_DNA"/>
</dbReference>
<protein>
    <submittedName>
        <fullName evidence="1">Uncharacterized protein</fullName>
    </submittedName>
</protein>
<dbReference type="AlphaFoldDB" id="A0A6H5I610"/>
<sequence>MFTTEVTMSSNLLPTEVLTKNLTNDRSGLDAIMEKKLTQQQSQKLEELCLCRLSSTRDNRGEFRLFSTLYAYAATDAVLSYEDEYYFCAEADRYNWTSHPCKRTCKDGEPPRQCLYVFVVEQYSTMSKACYDCPFNMADCYRPHCLPGDGRPKTVFTANRQMPGTPIEVVFAAPVALE</sequence>
<evidence type="ECO:0000313" key="2">
    <source>
        <dbReference type="Proteomes" id="UP000479190"/>
    </source>
</evidence>
<gene>
    <name evidence="1" type="ORF">TBRA_LOCUS4753</name>
</gene>
<reference evidence="1 2" key="1">
    <citation type="submission" date="2020-02" db="EMBL/GenBank/DDBJ databases">
        <authorList>
            <person name="Ferguson B K."/>
        </authorList>
    </citation>
    <scope>NUCLEOTIDE SEQUENCE [LARGE SCALE GENOMIC DNA]</scope>
</reference>
<dbReference type="Proteomes" id="UP000479190">
    <property type="component" value="Unassembled WGS sequence"/>
</dbReference>